<dbReference type="AlphaFoldDB" id="X1RSV5"/>
<reference evidence="1" key="1">
    <citation type="journal article" date="2014" name="Front. Microbiol.">
        <title>High frequency of phylogenetically diverse reductive dehalogenase-homologous genes in deep subseafloor sedimentary metagenomes.</title>
        <authorList>
            <person name="Kawai M."/>
            <person name="Futagami T."/>
            <person name="Toyoda A."/>
            <person name="Takaki Y."/>
            <person name="Nishi S."/>
            <person name="Hori S."/>
            <person name="Arai W."/>
            <person name="Tsubouchi T."/>
            <person name="Morono Y."/>
            <person name="Uchiyama I."/>
            <person name="Ito T."/>
            <person name="Fujiyama A."/>
            <person name="Inagaki F."/>
            <person name="Takami H."/>
        </authorList>
    </citation>
    <scope>NUCLEOTIDE SEQUENCE</scope>
    <source>
        <strain evidence="1">Expedition CK06-06</strain>
    </source>
</reference>
<comment type="caution">
    <text evidence="1">The sequence shown here is derived from an EMBL/GenBank/DDBJ whole genome shotgun (WGS) entry which is preliminary data.</text>
</comment>
<gene>
    <name evidence="1" type="ORF">S12H4_23367</name>
</gene>
<evidence type="ECO:0000313" key="1">
    <source>
        <dbReference type="EMBL" id="GAI83738.1"/>
    </source>
</evidence>
<protein>
    <submittedName>
        <fullName evidence="1">Uncharacterized protein</fullName>
    </submittedName>
</protein>
<name>X1RSV5_9ZZZZ</name>
<proteinExistence type="predicted"/>
<accession>X1RSV5</accession>
<organism evidence="1">
    <name type="scientific">marine sediment metagenome</name>
    <dbReference type="NCBI Taxonomy" id="412755"/>
    <lineage>
        <taxon>unclassified sequences</taxon>
        <taxon>metagenomes</taxon>
        <taxon>ecological metagenomes</taxon>
    </lineage>
</organism>
<feature type="non-terminal residue" evidence="1">
    <location>
        <position position="1"/>
    </location>
</feature>
<dbReference type="EMBL" id="BARW01012396">
    <property type="protein sequence ID" value="GAI83738.1"/>
    <property type="molecule type" value="Genomic_DNA"/>
</dbReference>
<sequence length="39" mass="4147">IKRCEAPLRNSLPSPLMKGRGIKGEGLANNLTGNNIAQN</sequence>